<dbReference type="AlphaFoldDB" id="A0A9D1ZAA1"/>
<dbReference type="PROSITE" id="PS51257">
    <property type="entry name" value="PROKAR_LIPOPROTEIN"/>
    <property type="match status" value="1"/>
</dbReference>
<dbReference type="Gene3D" id="3.30.497.10">
    <property type="entry name" value="Antithrombin, subunit I, domain 2"/>
    <property type="match status" value="1"/>
</dbReference>
<accession>A0A9D1ZAA1</accession>
<dbReference type="SMART" id="SM00093">
    <property type="entry name" value="SERPIN"/>
    <property type="match status" value="1"/>
</dbReference>
<proteinExistence type="inferred from homology"/>
<dbReference type="InterPro" id="IPR042178">
    <property type="entry name" value="Serpin_sf_1"/>
</dbReference>
<reference evidence="3" key="1">
    <citation type="journal article" date="2021" name="PeerJ">
        <title>Extensive microbial diversity within the chicken gut microbiome revealed by metagenomics and culture.</title>
        <authorList>
            <person name="Gilroy R."/>
            <person name="Ravi A."/>
            <person name="Getino M."/>
            <person name="Pursley I."/>
            <person name="Horton D.L."/>
            <person name="Alikhan N.F."/>
            <person name="Baker D."/>
            <person name="Gharbi K."/>
            <person name="Hall N."/>
            <person name="Watson M."/>
            <person name="Adriaenssens E.M."/>
            <person name="Foster-Nyarko E."/>
            <person name="Jarju S."/>
            <person name="Secka A."/>
            <person name="Antonio M."/>
            <person name="Oren A."/>
            <person name="Chaudhuri R.R."/>
            <person name="La Ragione R."/>
            <person name="Hildebrand F."/>
            <person name="Pallen M.J."/>
        </authorList>
    </citation>
    <scope>NUCLEOTIDE SEQUENCE</scope>
    <source>
        <strain evidence="3">ChiHjej10B9-743</strain>
    </source>
</reference>
<feature type="domain" description="Serpin" evidence="2">
    <location>
        <begin position="57"/>
        <end position="409"/>
    </location>
</feature>
<dbReference type="InterPro" id="IPR000215">
    <property type="entry name" value="Serpin_fam"/>
</dbReference>
<dbReference type="PANTHER" id="PTHR11461:SF211">
    <property type="entry name" value="GH10112P-RELATED"/>
    <property type="match status" value="1"/>
</dbReference>
<dbReference type="Pfam" id="PF00079">
    <property type="entry name" value="Serpin"/>
    <property type="match status" value="1"/>
</dbReference>
<name>A0A9D1ZAA1_9ACTN</name>
<reference evidence="3" key="2">
    <citation type="submission" date="2021-04" db="EMBL/GenBank/DDBJ databases">
        <authorList>
            <person name="Gilroy R."/>
        </authorList>
    </citation>
    <scope>NUCLEOTIDE SEQUENCE</scope>
    <source>
        <strain evidence="3">ChiHjej10B9-743</strain>
    </source>
</reference>
<dbReference type="InterPro" id="IPR042185">
    <property type="entry name" value="Serpin_sf_2"/>
</dbReference>
<dbReference type="GO" id="GO:0005615">
    <property type="term" value="C:extracellular space"/>
    <property type="evidence" value="ECO:0007669"/>
    <property type="project" value="InterPro"/>
</dbReference>
<sequence length="410" mass="43067">MSRRALGIAASALIALSLLVGCGSSNLTARELTAGTRPASAGSLEVDEGSDTYDFALDLLRESANEKNALVSPLSVLSALAMAENGADGETLTQMEQVTGMGADELTDLLQAYGTLVDDGPLSVANSIWLRDSDGLAVEDDFLETCGGRLGAQVFSAPFDNSTVADVNAWVSEKTNEMIPEMLNQISDDAQVLLVNALAFEDGWEDPFDSALASPDTFTCEDGTEQDVTMMHSVESSYLEGELATGFVKPYEGYNYAFVGLLPAEGVSVDELLASLDGNALEELLTPVAGAGAEIGLPKFTASYEAELGGALRVLGMTDAFDAELADFSRIGTSDQGPLAVGGVLHKTFIDVNEEGTRAAAATSVSMDGVAAPGDPIEYHEVILDRPFVYLIVDLRCDLPVFVGTVMSVE</sequence>
<gene>
    <name evidence="3" type="ORF">IAA42_04100</name>
</gene>
<organism evidence="3 4">
    <name type="scientific">Candidatus Olsenella excrementavium</name>
    <dbReference type="NCBI Taxonomy" id="2838709"/>
    <lineage>
        <taxon>Bacteria</taxon>
        <taxon>Bacillati</taxon>
        <taxon>Actinomycetota</taxon>
        <taxon>Coriobacteriia</taxon>
        <taxon>Coriobacteriales</taxon>
        <taxon>Atopobiaceae</taxon>
        <taxon>Olsenella</taxon>
    </lineage>
</organism>
<dbReference type="Gene3D" id="2.30.39.10">
    <property type="entry name" value="Alpha-1-antitrypsin, domain 1"/>
    <property type="match status" value="1"/>
</dbReference>
<comment type="similarity">
    <text evidence="1">Belongs to the serpin family.</text>
</comment>
<dbReference type="GO" id="GO:0004867">
    <property type="term" value="F:serine-type endopeptidase inhibitor activity"/>
    <property type="evidence" value="ECO:0007669"/>
    <property type="project" value="InterPro"/>
</dbReference>
<evidence type="ECO:0000259" key="2">
    <source>
        <dbReference type="SMART" id="SM00093"/>
    </source>
</evidence>
<dbReference type="InterPro" id="IPR023795">
    <property type="entry name" value="Serpin_CS"/>
</dbReference>
<evidence type="ECO:0000313" key="4">
    <source>
        <dbReference type="Proteomes" id="UP000824133"/>
    </source>
</evidence>
<evidence type="ECO:0000313" key="3">
    <source>
        <dbReference type="EMBL" id="HIY79601.1"/>
    </source>
</evidence>
<dbReference type="CDD" id="cd19589">
    <property type="entry name" value="serpin_tengpin-like"/>
    <property type="match status" value="1"/>
</dbReference>
<protein>
    <submittedName>
        <fullName evidence="3">Serpin family protein</fullName>
    </submittedName>
</protein>
<dbReference type="PANTHER" id="PTHR11461">
    <property type="entry name" value="SERINE PROTEASE INHIBITOR, SERPIN"/>
    <property type="match status" value="1"/>
</dbReference>
<dbReference type="Proteomes" id="UP000824133">
    <property type="component" value="Unassembled WGS sequence"/>
</dbReference>
<dbReference type="InterPro" id="IPR023796">
    <property type="entry name" value="Serpin_dom"/>
</dbReference>
<evidence type="ECO:0000256" key="1">
    <source>
        <dbReference type="RuleBase" id="RU000411"/>
    </source>
</evidence>
<dbReference type="EMBL" id="DXCP01000033">
    <property type="protein sequence ID" value="HIY79601.1"/>
    <property type="molecule type" value="Genomic_DNA"/>
</dbReference>
<dbReference type="PROSITE" id="PS00284">
    <property type="entry name" value="SERPIN"/>
    <property type="match status" value="1"/>
</dbReference>
<dbReference type="InterPro" id="IPR036186">
    <property type="entry name" value="Serpin_sf"/>
</dbReference>
<comment type="caution">
    <text evidence="3">The sequence shown here is derived from an EMBL/GenBank/DDBJ whole genome shotgun (WGS) entry which is preliminary data.</text>
</comment>
<dbReference type="SUPFAM" id="SSF56574">
    <property type="entry name" value="Serpins"/>
    <property type="match status" value="1"/>
</dbReference>